<name>A0A1V6Q991_9EURO</name>
<keyword evidence="1" id="KW-1133">Transmembrane helix</keyword>
<feature type="transmembrane region" description="Helical" evidence="1">
    <location>
        <begin position="6"/>
        <end position="27"/>
    </location>
</feature>
<dbReference type="PANTHER" id="PTHR39470:SF1">
    <property type="entry name" value="CHORISMATE SYNTHASE PROTEIN"/>
    <property type="match status" value="1"/>
</dbReference>
<comment type="caution">
    <text evidence="2">The sequence shown here is derived from an EMBL/GenBank/DDBJ whole genome shotgun (WGS) entry which is preliminary data.</text>
</comment>
<evidence type="ECO:0000313" key="3">
    <source>
        <dbReference type="Proteomes" id="UP000191672"/>
    </source>
</evidence>
<accession>A0A1V6Q991</accession>
<feature type="transmembrane region" description="Helical" evidence="1">
    <location>
        <begin position="190"/>
        <end position="208"/>
    </location>
</feature>
<feature type="transmembrane region" description="Helical" evidence="1">
    <location>
        <begin position="53"/>
        <end position="71"/>
    </location>
</feature>
<evidence type="ECO:0000256" key="1">
    <source>
        <dbReference type="SAM" id="Phobius"/>
    </source>
</evidence>
<gene>
    <name evidence="2" type="ORF">PENANT_c010G09675</name>
</gene>
<reference evidence="3" key="1">
    <citation type="journal article" date="2017" name="Nat. Microbiol.">
        <title>Global analysis of biosynthetic gene clusters reveals vast potential of secondary metabolite production in Penicillium species.</title>
        <authorList>
            <person name="Nielsen J.C."/>
            <person name="Grijseels S."/>
            <person name="Prigent S."/>
            <person name="Ji B."/>
            <person name="Dainat J."/>
            <person name="Nielsen K.F."/>
            <person name="Frisvad J.C."/>
            <person name="Workman M."/>
            <person name="Nielsen J."/>
        </authorList>
    </citation>
    <scope>NUCLEOTIDE SEQUENCE [LARGE SCALE GENOMIC DNA]</scope>
    <source>
        <strain evidence="3">IBT 31811</strain>
    </source>
</reference>
<dbReference type="STRING" id="416450.A0A1V6Q991"/>
<organism evidence="2 3">
    <name type="scientific">Penicillium antarcticum</name>
    <dbReference type="NCBI Taxonomy" id="416450"/>
    <lineage>
        <taxon>Eukaryota</taxon>
        <taxon>Fungi</taxon>
        <taxon>Dikarya</taxon>
        <taxon>Ascomycota</taxon>
        <taxon>Pezizomycotina</taxon>
        <taxon>Eurotiomycetes</taxon>
        <taxon>Eurotiomycetidae</taxon>
        <taxon>Eurotiales</taxon>
        <taxon>Aspergillaceae</taxon>
        <taxon>Penicillium</taxon>
    </lineage>
</organism>
<dbReference type="AlphaFoldDB" id="A0A1V6Q991"/>
<keyword evidence="1" id="KW-0472">Membrane</keyword>
<feature type="transmembrane region" description="Helical" evidence="1">
    <location>
        <begin position="228"/>
        <end position="253"/>
    </location>
</feature>
<dbReference type="PANTHER" id="PTHR39470">
    <property type="entry name" value="CHROMOSOME 10, WHOLE GENOME SHOTGUN SEQUENCE"/>
    <property type="match status" value="1"/>
</dbReference>
<feature type="transmembrane region" description="Helical" evidence="1">
    <location>
        <begin position="153"/>
        <end position="178"/>
    </location>
</feature>
<keyword evidence="1" id="KW-0812">Transmembrane</keyword>
<evidence type="ECO:0000313" key="2">
    <source>
        <dbReference type="EMBL" id="OQD85366.1"/>
    </source>
</evidence>
<protein>
    <submittedName>
        <fullName evidence="2">Uncharacterized protein</fullName>
    </submittedName>
</protein>
<keyword evidence="3" id="KW-1185">Reference proteome</keyword>
<proteinExistence type="predicted"/>
<sequence length="374" mass="40758">MATISISWGTVKSLLIFFGPVLLPRLITAYRNLRASIASCPPPRPLPAAPGRALNILFGSIVFFLLLSLPFNPHAPEPNIFTLTRSRINTPTDIVFARLARFRPDALLTAADNLLQSKFTSLGARKVYLTYGPDALTSCQYCSFDNLNTFLMYYLPFHVLLPHLVHLMILGIATSAPIAGRESARWRTKFTMAGMALAAIDVYIVASYDAVSSASPSVRSGQTPPSGLYNSITLLRPLAFVVCDVVCLVVLYLSATNRFFFKQPSLTDQIDQAVSVALNALTGAHGKMHATSVTRNAVVRDKSLKSRDDLYWQTMVASENPTAAEEGKILNNIWEEEEVARAMSRAMAGQGGIDLAQLGVSANDFVRGVTEGLE</sequence>
<dbReference type="EMBL" id="MDYN01000010">
    <property type="protein sequence ID" value="OQD85366.1"/>
    <property type="molecule type" value="Genomic_DNA"/>
</dbReference>
<dbReference type="Proteomes" id="UP000191672">
    <property type="component" value="Unassembled WGS sequence"/>
</dbReference>